<dbReference type="EMBL" id="BMAO01036875">
    <property type="protein sequence ID" value="GFR13636.1"/>
    <property type="molecule type" value="Genomic_DNA"/>
</dbReference>
<feature type="region of interest" description="Disordered" evidence="1">
    <location>
        <begin position="171"/>
        <end position="199"/>
    </location>
</feature>
<evidence type="ECO:0000256" key="1">
    <source>
        <dbReference type="SAM" id="MobiDB-lite"/>
    </source>
</evidence>
<organism evidence="2 3">
    <name type="scientific">Trichonephila clavata</name>
    <name type="common">Joro spider</name>
    <name type="synonym">Nephila clavata</name>
    <dbReference type="NCBI Taxonomy" id="2740835"/>
    <lineage>
        <taxon>Eukaryota</taxon>
        <taxon>Metazoa</taxon>
        <taxon>Ecdysozoa</taxon>
        <taxon>Arthropoda</taxon>
        <taxon>Chelicerata</taxon>
        <taxon>Arachnida</taxon>
        <taxon>Araneae</taxon>
        <taxon>Araneomorphae</taxon>
        <taxon>Entelegynae</taxon>
        <taxon>Araneoidea</taxon>
        <taxon>Nephilidae</taxon>
        <taxon>Trichonephila</taxon>
    </lineage>
</organism>
<comment type="caution">
    <text evidence="2">The sequence shown here is derived from an EMBL/GenBank/DDBJ whole genome shotgun (WGS) entry which is preliminary data.</text>
</comment>
<accession>A0A8X6GY25</accession>
<name>A0A8X6GY25_TRICU</name>
<proteinExistence type="predicted"/>
<feature type="compositionally biased region" description="Basic and acidic residues" evidence="1">
    <location>
        <begin position="1"/>
        <end position="11"/>
    </location>
</feature>
<sequence>MEMIMDNDKVMDPANTSRPTTPQPSARCLKFQELTNTLQKLAIFVQGAEYTLNSLQRCGNFDNDDPYVRQTLDSLHEYKSLQAQTEGEYASLPSCDTIGCPYHATPNNTPSKDSNISEMELEPERLTLNKRKDNDDGFITPPTRKQTKFNSPTTKLNFEIELKNKFDKLEKENETAGTLTTDDNSKNDKTTPMPKYLPPPVMMKVITTYKDQMKELTDRLPTLRGPKPQEYDCCHHPPAYSRRPIRNQPFNPKETLPSMQVTPQYRSQIHQIGDGGSLQIHIPVT</sequence>
<keyword evidence="3" id="KW-1185">Reference proteome</keyword>
<feature type="region of interest" description="Disordered" evidence="1">
    <location>
        <begin position="131"/>
        <end position="150"/>
    </location>
</feature>
<feature type="compositionally biased region" description="Polar residues" evidence="1">
    <location>
        <begin position="14"/>
        <end position="24"/>
    </location>
</feature>
<reference evidence="2" key="1">
    <citation type="submission" date="2020-07" db="EMBL/GenBank/DDBJ databases">
        <title>Multicomponent nature underlies the extraordinary mechanical properties of spider dragline silk.</title>
        <authorList>
            <person name="Kono N."/>
            <person name="Nakamura H."/>
            <person name="Mori M."/>
            <person name="Yoshida Y."/>
            <person name="Ohtoshi R."/>
            <person name="Malay A.D."/>
            <person name="Moran D.A.P."/>
            <person name="Tomita M."/>
            <person name="Numata K."/>
            <person name="Arakawa K."/>
        </authorList>
    </citation>
    <scope>NUCLEOTIDE SEQUENCE</scope>
</reference>
<evidence type="ECO:0000313" key="2">
    <source>
        <dbReference type="EMBL" id="GFR13636.1"/>
    </source>
</evidence>
<protein>
    <submittedName>
        <fullName evidence="2">Uncharacterized protein</fullName>
    </submittedName>
</protein>
<feature type="region of interest" description="Disordered" evidence="1">
    <location>
        <begin position="1"/>
        <end position="24"/>
    </location>
</feature>
<dbReference type="Proteomes" id="UP000887116">
    <property type="component" value="Unassembled WGS sequence"/>
</dbReference>
<dbReference type="AlphaFoldDB" id="A0A8X6GY25"/>
<evidence type="ECO:0000313" key="3">
    <source>
        <dbReference type="Proteomes" id="UP000887116"/>
    </source>
</evidence>
<gene>
    <name evidence="2" type="ORF">TNCT_493581</name>
</gene>